<keyword evidence="10" id="KW-1185">Reference proteome</keyword>
<evidence type="ECO:0000256" key="2">
    <source>
        <dbReference type="ARBA" id="ARBA00010792"/>
    </source>
</evidence>
<dbReference type="PANTHER" id="PTHR30353:SF0">
    <property type="entry name" value="TRANSMEMBRANE PROTEIN"/>
    <property type="match status" value="1"/>
</dbReference>
<dbReference type="PANTHER" id="PTHR30353">
    <property type="entry name" value="INNER MEMBRANE PROTEIN DEDA-RELATED"/>
    <property type="match status" value="1"/>
</dbReference>
<sequence length="173" mass="17992">MLLGLILPGDSLLIVAGVMAASNKASLSLGGVIGAVVAGALLGSLVGHLIGRRYGPAVFSREQSRFFKPEYLAQAQSFFGRSGPLAVIVARFVPFVRTIVPTLAGASGMNGGLFALYSLIGAVLWGAGLPALAYASGQRIPNLDRYILLIVGAVMVVSFIPVLLKVRQSRRAA</sequence>
<evidence type="ECO:0000313" key="10">
    <source>
        <dbReference type="Proteomes" id="UP001597475"/>
    </source>
</evidence>
<evidence type="ECO:0000259" key="8">
    <source>
        <dbReference type="Pfam" id="PF09335"/>
    </source>
</evidence>
<reference evidence="10" key="1">
    <citation type="journal article" date="2019" name="Int. J. Syst. Evol. Microbiol.">
        <title>The Global Catalogue of Microorganisms (GCM) 10K type strain sequencing project: providing services to taxonomists for standard genome sequencing and annotation.</title>
        <authorList>
            <consortium name="The Broad Institute Genomics Platform"/>
            <consortium name="The Broad Institute Genome Sequencing Center for Infectious Disease"/>
            <person name="Wu L."/>
            <person name="Ma J."/>
        </authorList>
    </citation>
    <scope>NUCLEOTIDE SEQUENCE [LARGE SCALE GENOMIC DNA]</scope>
    <source>
        <strain evidence="10">KCTC 33842</strain>
    </source>
</reference>
<keyword evidence="3 7" id="KW-1003">Cell membrane</keyword>
<feature type="domain" description="VTT" evidence="8">
    <location>
        <begin position="7"/>
        <end position="125"/>
    </location>
</feature>
<keyword evidence="5 7" id="KW-1133">Transmembrane helix</keyword>
<evidence type="ECO:0000256" key="3">
    <source>
        <dbReference type="ARBA" id="ARBA00022475"/>
    </source>
</evidence>
<name>A0ABW5P4P7_9DEIO</name>
<dbReference type="Proteomes" id="UP001597475">
    <property type="component" value="Unassembled WGS sequence"/>
</dbReference>
<comment type="caution">
    <text evidence="9">The sequence shown here is derived from an EMBL/GenBank/DDBJ whole genome shotgun (WGS) entry which is preliminary data.</text>
</comment>
<gene>
    <name evidence="9" type="ORF">ACFSR9_11595</name>
</gene>
<protein>
    <submittedName>
        <fullName evidence="9">DedA family protein</fullName>
    </submittedName>
</protein>
<evidence type="ECO:0000256" key="1">
    <source>
        <dbReference type="ARBA" id="ARBA00004651"/>
    </source>
</evidence>
<proteinExistence type="inferred from homology"/>
<comment type="similarity">
    <text evidence="2 7">Belongs to the DedA family.</text>
</comment>
<evidence type="ECO:0000256" key="5">
    <source>
        <dbReference type="ARBA" id="ARBA00022989"/>
    </source>
</evidence>
<comment type="subcellular location">
    <subcellularLocation>
        <location evidence="1 7">Cell membrane</location>
        <topology evidence="1 7">Multi-pass membrane protein</topology>
    </subcellularLocation>
</comment>
<dbReference type="InterPro" id="IPR032816">
    <property type="entry name" value="VTT_dom"/>
</dbReference>
<keyword evidence="4 7" id="KW-0812">Transmembrane</keyword>
<feature type="transmembrane region" description="Helical" evidence="7">
    <location>
        <begin position="113"/>
        <end position="134"/>
    </location>
</feature>
<organism evidence="9 10">
    <name type="scientific">Deinococcus taklimakanensis</name>
    <dbReference type="NCBI Taxonomy" id="536443"/>
    <lineage>
        <taxon>Bacteria</taxon>
        <taxon>Thermotogati</taxon>
        <taxon>Deinococcota</taxon>
        <taxon>Deinococci</taxon>
        <taxon>Deinococcales</taxon>
        <taxon>Deinococcaceae</taxon>
        <taxon>Deinococcus</taxon>
    </lineage>
</organism>
<dbReference type="EMBL" id="JBHUMK010000049">
    <property type="protein sequence ID" value="MFD2610074.1"/>
    <property type="molecule type" value="Genomic_DNA"/>
</dbReference>
<evidence type="ECO:0000256" key="4">
    <source>
        <dbReference type="ARBA" id="ARBA00022692"/>
    </source>
</evidence>
<feature type="transmembrane region" description="Helical" evidence="7">
    <location>
        <begin position="146"/>
        <end position="164"/>
    </location>
</feature>
<evidence type="ECO:0000256" key="6">
    <source>
        <dbReference type="ARBA" id="ARBA00023136"/>
    </source>
</evidence>
<dbReference type="RefSeq" id="WP_386845977.1">
    <property type="nucleotide sequence ID" value="NZ_JBHUMK010000049.1"/>
</dbReference>
<evidence type="ECO:0000256" key="7">
    <source>
        <dbReference type="RuleBase" id="RU367016"/>
    </source>
</evidence>
<accession>A0ABW5P4P7</accession>
<dbReference type="Pfam" id="PF09335">
    <property type="entry name" value="VTT_dom"/>
    <property type="match status" value="1"/>
</dbReference>
<evidence type="ECO:0000313" key="9">
    <source>
        <dbReference type="EMBL" id="MFD2610074.1"/>
    </source>
</evidence>
<dbReference type="InterPro" id="IPR032818">
    <property type="entry name" value="DedA-like"/>
</dbReference>
<feature type="transmembrane region" description="Helical" evidence="7">
    <location>
        <begin position="30"/>
        <end position="50"/>
    </location>
</feature>
<keyword evidence="6 7" id="KW-0472">Membrane</keyword>
<comment type="caution">
    <text evidence="7">Lacks conserved residue(s) required for the propagation of feature annotation.</text>
</comment>